<proteinExistence type="predicted"/>
<evidence type="ECO:0000313" key="4">
    <source>
        <dbReference type="Proteomes" id="UP001432209"/>
    </source>
</evidence>
<dbReference type="PANTHER" id="PTHR43825">
    <property type="entry name" value="PYRUVATE DEHYDROGENASE E1 COMPONENT"/>
    <property type="match status" value="1"/>
</dbReference>
<dbReference type="PANTHER" id="PTHR43825:SF5">
    <property type="entry name" value="HYPOTHETICAL TRANSKETOLASE FAMILY PROTEIN"/>
    <property type="match status" value="1"/>
</dbReference>
<dbReference type="EMBL" id="CP109495">
    <property type="protein sequence ID" value="WUX52627.1"/>
    <property type="molecule type" value="Genomic_DNA"/>
</dbReference>
<dbReference type="RefSeq" id="WP_329076277.1">
    <property type="nucleotide sequence ID" value="NZ_CP109495.1"/>
</dbReference>
<evidence type="ECO:0000313" key="3">
    <source>
        <dbReference type="EMBL" id="WUX52627.1"/>
    </source>
</evidence>
<feature type="region of interest" description="Disordered" evidence="1">
    <location>
        <begin position="1"/>
        <end position="22"/>
    </location>
</feature>
<dbReference type="SUPFAM" id="SSF52518">
    <property type="entry name" value="Thiamin diphosphate-binding fold (THDP-binding)"/>
    <property type="match status" value="1"/>
</dbReference>
<dbReference type="CDD" id="cd07033">
    <property type="entry name" value="TPP_PYR_DXS_TK_like"/>
    <property type="match status" value="1"/>
</dbReference>
<dbReference type="SMART" id="SM00861">
    <property type="entry name" value="Transket_pyr"/>
    <property type="match status" value="1"/>
</dbReference>
<dbReference type="Gene3D" id="3.40.50.970">
    <property type="match status" value="1"/>
</dbReference>
<gene>
    <name evidence="3" type="ORF">OG442_14390</name>
</gene>
<name>A0ABZ2A1P1_STRNV</name>
<dbReference type="InterPro" id="IPR005475">
    <property type="entry name" value="Transketolase-like_Pyr-bd"/>
</dbReference>
<dbReference type="Pfam" id="PF02780">
    <property type="entry name" value="Transketolase_C"/>
    <property type="match status" value="1"/>
</dbReference>
<protein>
    <submittedName>
        <fullName evidence="3">Transketolase</fullName>
    </submittedName>
</protein>
<sequence length="340" mass="35437">MSEVITETAAGTAASTPGGGTAAEQSWAERYAVPARDAYRRTLLDLARVDPRIFCVDSDMGGLETLFGDALPEQYVNVGIAEANLLGVSAGLAHSGLLPYANTIASFAAARACEQLKVDVAGNNLPVRVVVTHAGVSAGHYGPTHHAVEDIAIVRTLPHLTVVVPCDAAEAEAAVRATVDLPGPLYVRLGRAATPLVNDAPYDFRLGEARLLREGEDVTLVATGPYPVVMALEAAELLARQGHSARVLNMHTIKPLDTAALGRAARETGGIVTVEDHVRVGGLGAAVCEAVAEDHPCPVRRIGVPDGYLDHVAGERELLEYAGVHPEAIAAAALGLARGR</sequence>
<evidence type="ECO:0000256" key="1">
    <source>
        <dbReference type="SAM" id="MobiDB-lite"/>
    </source>
</evidence>
<dbReference type="Pfam" id="PF02779">
    <property type="entry name" value="Transket_pyr"/>
    <property type="match status" value="1"/>
</dbReference>
<dbReference type="InterPro" id="IPR033248">
    <property type="entry name" value="Transketolase_C"/>
</dbReference>
<dbReference type="InterPro" id="IPR029061">
    <property type="entry name" value="THDP-binding"/>
</dbReference>
<dbReference type="Gene3D" id="3.40.50.920">
    <property type="match status" value="1"/>
</dbReference>
<dbReference type="InterPro" id="IPR051157">
    <property type="entry name" value="PDH/Transketolase"/>
</dbReference>
<dbReference type="Proteomes" id="UP001432209">
    <property type="component" value="Chromosome"/>
</dbReference>
<accession>A0ABZ2A1P1</accession>
<keyword evidence="4" id="KW-1185">Reference proteome</keyword>
<evidence type="ECO:0000259" key="2">
    <source>
        <dbReference type="SMART" id="SM00861"/>
    </source>
</evidence>
<dbReference type="InterPro" id="IPR009014">
    <property type="entry name" value="Transketo_C/PFOR_II"/>
</dbReference>
<feature type="domain" description="Transketolase-like pyrimidine-binding" evidence="2">
    <location>
        <begin position="33"/>
        <end position="196"/>
    </location>
</feature>
<organism evidence="3 4">
    <name type="scientific">Streptomyces niveus</name>
    <name type="common">Streptomyces spheroides</name>
    <dbReference type="NCBI Taxonomy" id="193462"/>
    <lineage>
        <taxon>Bacteria</taxon>
        <taxon>Bacillati</taxon>
        <taxon>Actinomycetota</taxon>
        <taxon>Actinomycetes</taxon>
        <taxon>Kitasatosporales</taxon>
        <taxon>Streptomycetaceae</taxon>
        <taxon>Streptomyces</taxon>
    </lineage>
</organism>
<dbReference type="SUPFAM" id="SSF52922">
    <property type="entry name" value="TK C-terminal domain-like"/>
    <property type="match status" value="1"/>
</dbReference>
<reference evidence="3" key="1">
    <citation type="submission" date="2022-10" db="EMBL/GenBank/DDBJ databases">
        <title>The complete genomes of actinobacterial strains from the NBC collection.</title>
        <authorList>
            <person name="Joergensen T.S."/>
            <person name="Alvarez Arevalo M."/>
            <person name="Sterndorff E.B."/>
            <person name="Faurdal D."/>
            <person name="Vuksanovic O."/>
            <person name="Mourched A.-S."/>
            <person name="Charusanti P."/>
            <person name="Shaw S."/>
            <person name="Blin K."/>
            <person name="Weber T."/>
        </authorList>
    </citation>
    <scope>NUCLEOTIDE SEQUENCE</scope>
    <source>
        <strain evidence="3">NBC_01432</strain>
    </source>
</reference>